<keyword evidence="2" id="KW-0012">Acyltransferase</keyword>
<dbReference type="GO" id="GO:0016747">
    <property type="term" value="F:acyltransferase activity, transferring groups other than amino-acyl groups"/>
    <property type="evidence" value="ECO:0007669"/>
    <property type="project" value="InterPro"/>
</dbReference>
<dbReference type="PANTHER" id="PTHR43877:SF2">
    <property type="entry name" value="AMINOALKYLPHOSPHONATE N-ACETYLTRANSFERASE-RELATED"/>
    <property type="match status" value="1"/>
</dbReference>
<dbReference type="Gene3D" id="3.40.630.30">
    <property type="match status" value="1"/>
</dbReference>
<dbReference type="KEGG" id="stac:ABII15_01900"/>
<sequence length="171" mass="17790">MRARDEGDLAACVAVLHAVHRADGYPAVWPDDPAAWLGPGTGGRAWVAERDGRIVGHVALVPPAADDVAPALLPHGPAATDVVSRLFVDPAARGLRVGALLLARAAGAAHARGARTVLDVVTTDKAAIALYERLGWTFLGTGRQRWAPGTSVTVRCYAAPAASRSLPRETP</sequence>
<feature type="domain" description="N-acetyltransferase" evidence="3">
    <location>
        <begin position="1"/>
        <end position="159"/>
    </location>
</feature>
<dbReference type="InterPro" id="IPR000182">
    <property type="entry name" value="GNAT_dom"/>
</dbReference>
<protein>
    <submittedName>
        <fullName evidence="4">GNAT family N-acetyltransferase</fullName>
    </submittedName>
</protein>
<evidence type="ECO:0000313" key="4">
    <source>
        <dbReference type="EMBL" id="XCJ68787.1"/>
    </source>
</evidence>
<evidence type="ECO:0000256" key="2">
    <source>
        <dbReference type="ARBA" id="ARBA00023315"/>
    </source>
</evidence>
<dbReference type="InterPro" id="IPR016181">
    <property type="entry name" value="Acyl_CoA_acyltransferase"/>
</dbReference>
<evidence type="ECO:0000259" key="3">
    <source>
        <dbReference type="PROSITE" id="PS51186"/>
    </source>
</evidence>
<dbReference type="EMBL" id="CP159534">
    <property type="protein sequence ID" value="XCJ68787.1"/>
    <property type="molecule type" value="Genomic_DNA"/>
</dbReference>
<organism evidence="4">
    <name type="scientific">Streptomyces tabacisoli</name>
    <dbReference type="NCBI Taxonomy" id="3156398"/>
    <lineage>
        <taxon>Bacteria</taxon>
        <taxon>Bacillati</taxon>
        <taxon>Actinomycetota</taxon>
        <taxon>Actinomycetes</taxon>
        <taxon>Kitasatosporales</taxon>
        <taxon>Streptomycetaceae</taxon>
        <taxon>Streptomyces</taxon>
    </lineage>
</organism>
<dbReference type="InterPro" id="IPR050832">
    <property type="entry name" value="Bact_Acetyltransf"/>
</dbReference>
<gene>
    <name evidence="4" type="ORF">ABII15_01900</name>
</gene>
<accession>A0AAU8IK83</accession>
<name>A0AAU8IK83_9ACTN</name>
<dbReference type="Pfam" id="PF00583">
    <property type="entry name" value="Acetyltransf_1"/>
    <property type="match status" value="1"/>
</dbReference>
<dbReference type="PROSITE" id="PS51186">
    <property type="entry name" value="GNAT"/>
    <property type="match status" value="1"/>
</dbReference>
<keyword evidence="1" id="KW-0808">Transferase</keyword>
<dbReference type="RefSeq" id="WP_353940470.1">
    <property type="nucleotide sequence ID" value="NZ_CP159534.1"/>
</dbReference>
<dbReference type="CDD" id="cd04301">
    <property type="entry name" value="NAT_SF"/>
    <property type="match status" value="1"/>
</dbReference>
<evidence type="ECO:0000256" key="1">
    <source>
        <dbReference type="ARBA" id="ARBA00022679"/>
    </source>
</evidence>
<dbReference type="AlphaFoldDB" id="A0AAU8IK83"/>
<dbReference type="SUPFAM" id="SSF55729">
    <property type="entry name" value="Acyl-CoA N-acyltransferases (Nat)"/>
    <property type="match status" value="1"/>
</dbReference>
<reference evidence="4" key="1">
    <citation type="submission" date="2024-06" db="EMBL/GenBank/DDBJ databases">
        <title>Streptomyces sp. strain HUAS MG91 genome sequences.</title>
        <authorList>
            <person name="Mo P."/>
        </authorList>
    </citation>
    <scope>NUCLEOTIDE SEQUENCE</scope>
    <source>
        <strain evidence="4">HUAS MG91</strain>
    </source>
</reference>
<proteinExistence type="predicted"/>
<dbReference type="PANTHER" id="PTHR43877">
    <property type="entry name" value="AMINOALKYLPHOSPHONATE N-ACETYLTRANSFERASE-RELATED-RELATED"/>
    <property type="match status" value="1"/>
</dbReference>